<reference evidence="1" key="1">
    <citation type="journal article" date="2019" name="BMC Genomics">
        <title>A new reference genome for Sorghum bicolor reveals high levels of sequence similarity between sweet and grain genotypes: implications for the genetics of sugar metabolism.</title>
        <authorList>
            <person name="Cooper E.A."/>
            <person name="Brenton Z.W."/>
            <person name="Flinn B.S."/>
            <person name="Jenkins J."/>
            <person name="Shu S."/>
            <person name="Flowers D."/>
            <person name="Luo F."/>
            <person name="Wang Y."/>
            <person name="Xia P."/>
            <person name="Barry K."/>
            <person name="Daum C."/>
            <person name="Lipzen A."/>
            <person name="Yoshinaga Y."/>
            <person name="Schmutz J."/>
            <person name="Saski C."/>
            <person name="Vermerris W."/>
            <person name="Kresovich S."/>
        </authorList>
    </citation>
    <scope>NUCLEOTIDE SEQUENCE</scope>
</reference>
<sequence length="51" mass="6250">MQVPFLVQFFWDIPWSLPERTYTLITACHRVWCMELQRQIDPKMKFGFCLV</sequence>
<reference evidence="1" key="2">
    <citation type="submission" date="2020-10" db="EMBL/GenBank/DDBJ databases">
        <authorList>
            <person name="Cooper E.A."/>
            <person name="Brenton Z.W."/>
            <person name="Flinn B.S."/>
            <person name="Jenkins J."/>
            <person name="Shu S."/>
            <person name="Flowers D."/>
            <person name="Luo F."/>
            <person name="Wang Y."/>
            <person name="Xia P."/>
            <person name="Barry K."/>
            <person name="Daum C."/>
            <person name="Lipzen A."/>
            <person name="Yoshinaga Y."/>
            <person name="Schmutz J."/>
            <person name="Saski C."/>
            <person name="Vermerris W."/>
            <person name="Kresovich S."/>
        </authorList>
    </citation>
    <scope>NUCLEOTIDE SEQUENCE</scope>
</reference>
<evidence type="ECO:0000313" key="1">
    <source>
        <dbReference type="EMBL" id="KAG0548981.1"/>
    </source>
</evidence>
<dbReference type="EMBL" id="CM027680">
    <property type="protein sequence ID" value="KAG0548981.1"/>
    <property type="molecule type" value="Genomic_DNA"/>
</dbReference>
<name>A0A921V0V3_SORBI</name>
<dbReference type="Proteomes" id="UP000807115">
    <property type="component" value="Chromosome 1"/>
</dbReference>
<organism evidence="1 2">
    <name type="scientific">Sorghum bicolor</name>
    <name type="common">Sorghum</name>
    <name type="synonym">Sorghum vulgare</name>
    <dbReference type="NCBI Taxonomy" id="4558"/>
    <lineage>
        <taxon>Eukaryota</taxon>
        <taxon>Viridiplantae</taxon>
        <taxon>Streptophyta</taxon>
        <taxon>Embryophyta</taxon>
        <taxon>Tracheophyta</taxon>
        <taxon>Spermatophyta</taxon>
        <taxon>Magnoliopsida</taxon>
        <taxon>Liliopsida</taxon>
        <taxon>Poales</taxon>
        <taxon>Poaceae</taxon>
        <taxon>PACMAD clade</taxon>
        <taxon>Panicoideae</taxon>
        <taxon>Andropogonodae</taxon>
        <taxon>Andropogoneae</taxon>
        <taxon>Sorghinae</taxon>
        <taxon>Sorghum</taxon>
    </lineage>
</organism>
<comment type="caution">
    <text evidence="1">The sequence shown here is derived from an EMBL/GenBank/DDBJ whole genome shotgun (WGS) entry which is preliminary data.</text>
</comment>
<evidence type="ECO:0000313" key="2">
    <source>
        <dbReference type="Proteomes" id="UP000807115"/>
    </source>
</evidence>
<dbReference type="AlphaFoldDB" id="A0A921V0V3"/>
<proteinExistence type="predicted"/>
<accession>A0A921V0V3</accession>
<gene>
    <name evidence="1" type="ORF">BDA96_01G215000</name>
</gene>
<protein>
    <submittedName>
        <fullName evidence="1">Uncharacterized protein</fullName>
    </submittedName>
</protein>